<sequence length="249" mass="26925">MAWAFIFPCALKEVALFKGLPYNEAMNNKTLLLLGLLVWVIPGFAGGEKEAEKKALPGYTGIVHYLEGNVSMDGESLAIGDTVAPGSTLTTGEDSYCEVVFGGKNVFRILESTVAVIDLERGRGNIRVDRGSMAFLLKRLSALDAEEPEFLVDTPSAAFGVRGTAFFVALESPASSYVCACNGSLQVEDAAGGNIQELTGYHHKALRIKKTGDGTFEFSAPGLLYHDDEDMNNLAKSIDETIPWGRREY</sequence>
<comment type="caution">
    <text evidence="2">The sequence shown here is derived from an EMBL/GenBank/DDBJ whole genome shotgun (WGS) entry which is preliminary data.</text>
</comment>
<dbReference type="InterPro" id="IPR006860">
    <property type="entry name" value="FecR"/>
</dbReference>
<dbReference type="STRING" id="1963862.B4O97_14465"/>
<dbReference type="Pfam" id="PF04773">
    <property type="entry name" value="FecR"/>
    <property type="match status" value="1"/>
</dbReference>
<dbReference type="PANTHER" id="PTHR38731">
    <property type="entry name" value="LIPL45-RELATED LIPOPROTEIN-RELATED"/>
    <property type="match status" value="1"/>
</dbReference>
<proteinExistence type="predicted"/>
<protein>
    <recommendedName>
        <fullName evidence="1">FecR protein domain-containing protein</fullName>
    </recommendedName>
</protein>
<feature type="domain" description="FecR protein" evidence="1">
    <location>
        <begin position="88"/>
        <end position="178"/>
    </location>
</feature>
<name>A0A1Y1RV80_9SPIO</name>
<evidence type="ECO:0000313" key="3">
    <source>
        <dbReference type="Proteomes" id="UP000192343"/>
    </source>
</evidence>
<organism evidence="2 3">
    <name type="scientific">Marispirochaeta aestuarii</name>
    <dbReference type="NCBI Taxonomy" id="1963862"/>
    <lineage>
        <taxon>Bacteria</taxon>
        <taxon>Pseudomonadati</taxon>
        <taxon>Spirochaetota</taxon>
        <taxon>Spirochaetia</taxon>
        <taxon>Spirochaetales</taxon>
        <taxon>Spirochaetaceae</taxon>
        <taxon>Marispirochaeta</taxon>
    </lineage>
</organism>
<evidence type="ECO:0000313" key="2">
    <source>
        <dbReference type="EMBL" id="ORC33864.1"/>
    </source>
</evidence>
<dbReference type="PANTHER" id="PTHR38731:SF1">
    <property type="entry name" value="FECR PROTEIN DOMAIN-CONTAINING PROTEIN"/>
    <property type="match status" value="1"/>
</dbReference>
<gene>
    <name evidence="2" type="ORF">B4O97_14465</name>
</gene>
<evidence type="ECO:0000259" key="1">
    <source>
        <dbReference type="Pfam" id="PF04773"/>
    </source>
</evidence>
<keyword evidence="3" id="KW-1185">Reference proteome</keyword>
<dbReference type="EMBL" id="MWQY01000017">
    <property type="protein sequence ID" value="ORC33864.1"/>
    <property type="molecule type" value="Genomic_DNA"/>
</dbReference>
<dbReference type="Proteomes" id="UP000192343">
    <property type="component" value="Unassembled WGS sequence"/>
</dbReference>
<reference evidence="2 3" key="1">
    <citation type="submission" date="2017-03" db="EMBL/GenBank/DDBJ databases">
        <title>Draft Genome sequence of Marispirochaeta sp. strain JC444.</title>
        <authorList>
            <person name="Shivani Y."/>
            <person name="Subhash Y."/>
            <person name="Sasikala C."/>
            <person name="Ramana C."/>
        </authorList>
    </citation>
    <scope>NUCLEOTIDE SEQUENCE [LARGE SCALE GENOMIC DNA]</scope>
    <source>
        <strain evidence="2 3">JC444</strain>
    </source>
</reference>
<accession>A0A1Y1RV80</accession>
<dbReference type="AlphaFoldDB" id="A0A1Y1RV80"/>